<name>A0A232EMI1_9HYME</name>
<feature type="non-terminal residue" evidence="1">
    <location>
        <position position="1"/>
    </location>
</feature>
<evidence type="ECO:0000313" key="1">
    <source>
        <dbReference type="EMBL" id="OXU19564.1"/>
    </source>
</evidence>
<dbReference type="EMBL" id="NNAY01003353">
    <property type="protein sequence ID" value="OXU19564.1"/>
    <property type="molecule type" value="Genomic_DNA"/>
</dbReference>
<accession>A0A232EMI1</accession>
<protein>
    <submittedName>
        <fullName evidence="1">Uncharacterized protein</fullName>
    </submittedName>
</protein>
<reference evidence="1 2" key="1">
    <citation type="journal article" date="2017" name="Curr. Biol.">
        <title>The Evolution of Venom by Co-option of Single-Copy Genes.</title>
        <authorList>
            <person name="Martinson E.O."/>
            <person name="Mrinalini"/>
            <person name="Kelkar Y.D."/>
            <person name="Chang C.H."/>
            <person name="Werren J.H."/>
        </authorList>
    </citation>
    <scope>NUCLEOTIDE SEQUENCE [LARGE SCALE GENOMIC DNA]</scope>
    <source>
        <strain evidence="1 2">Alberta</strain>
        <tissue evidence="1">Whole body</tissue>
    </source>
</reference>
<evidence type="ECO:0000313" key="2">
    <source>
        <dbReference type="Proteomes" id="UP000215335"/>
    </source>
</evidence>
<comment type="caution">
    <text evidence="1">The sequence shown here is derived from an EMBL/GenBank/DDBJ whole genome shotgun (WGS) entry which is preliminary data.</text>
</comment>
<keyword evidence="2" id="KW-1185">Reference proteome</keyword>
<dbReference type="Proteomes" id="UP000215335">
    <property type="component" value="Unassembled WGS sequence"/>
</dbReference>
<organism evidence="1 2">
    <name type="scientific">Trichomalopsis sarcophagae</name>
    <dbReference type="NCBI Taxonomy" id="543379"/>
    <lineage>
        <taxon>Eukaryota</taxon>
        <taxon>Metazoa</taxon>
        <taxon>Ecdysozoa</taxon>
        <taxon>Arthropoda</taxon>
        <taxon>Hexapoda</taxon>
        <taxon>Insecta</taxon>
        <taxon>Pterygota</taxon>
        <taxon>Neoptera</taxon>
        <taxon>Endopterygota</taxon>
        <taxon>Hymenoptera</taxon>
        <taxon>Apocrita</taxon>
        <taxon>Proctotrupomorpha</taxon>
        <taxon>Chalcidoidea</taxon>
        <taxon>Pteromalidae</taxon>
        <taxon>Pteromalinae</taxon>
        <taxon>Trichomalopsis</taxon>
    </lineage>
</organism>
<proteinExistence type="predicted"/>
<dbReference type="AlphaFoldDB" id="A0A232EMI1"/>
<dbReference type="STRING" id="543379.A0A232EMI1"/>
<sequence length="257" mass="29706">PEVKRQRRSLPTAHLNGLIFDIFGNANNAAEQWWQRRLLVCALQPVPEQHDPLEWSRSHRRQLSGPCDNYLDVCCAPPDVTQVKITPKPTVRKGCGQRNSEGVCFRITCAKDNEAQFGELRWIVATFKDEAVSRKPEKLNVYQCGGTLIHPRVKGVTVTKAKKYSNRNIFYDLNLKHYSSLSKLGEFNLLKNKPLKIKFSDILTKKGFKFKDIYVTILFKKIKTMNLNTLVALLINFNLIIQSLRKIMIKCMRYCYE</sequence>
<gene>
    <name evidence="1" type="ORF">TSAR_003108</name>
</gene>